<reference evidence="2" key="1">
    <citation type="submission" date="2022-10" db="EMBL/GenBank/DDBJ databases">
        <title>Tapping the CABI collections for fungal endophytes: first genome assemblies for Collariella, Neodidymelliopsis, Ascochyta clinopodiicola, Didymella pomorum, Didymosphaeria variabile, Neocosmospora piperis and Neocucurbitaria cava.</title>
        <authorList>
            <person name="Hill R."/>
        </authorList>
    </citation>
    <scope>NUCLEOTIDE SEQUENCE</scope>
    <source>
        <strain evidence="2">IMI 355082</strain>
    </source>
</reference>
<feature type="compositionally biased region" description="Low complexity" evidence="1">
    <location>
        <begin position="35"/>
        <end position="48"/>
    </location>
</feature>
<dbReference type="Proteomes" id="UP001140453">
    <property type="component" value="Unassembled WGS sequence"/>
</dbReference>
<dbReference type="EMBL" id="JAPEVB010000007">
    <property type="protein sequence ID" value="KAJ4385499.1"/>
    <property type="molecule type" value="Genomic_DNA"/>
</dbReference>
<feature type="compositionally biased region" description="Low complexity" evidence="1">
    <location>
        <begin position="197"/>
        <end position="211"/>
    </location>
</feature>
<feature type="region of interest" description="Disordered" evidence="1">
    <location>
        <begin position="136"/>
        <end position="256"/>
    </location>
</feature>
<evidence type="ECO:0000313" key="3">
    <source>
        <dbReference type="Proteomes" id="UP001140453"/>
    </source>
</evidence>
<feature type="compositionally biased region" description="Polar residues" evidence="1">
    <location>
        <begin position="167"/>
        <end position="195"/>
    </location>
</feature>
<name>A0A9W8YJD0_9PEZI</name>
<evidence type="ECO:0000313" key="2">
    <source>
        <dbReference type="EMBL" id="KAJ4385499.1"/>
    </source>
</evidence>
<dbReference type="AlphaFoldDB" id="A0A9W8YJD0"/>
<gene>
    <name evidence="2" type="ORF">N0V93_009927</name>
</gene>
<organism evidence="2 3">
    <name type="scientific">Gnomoniopsis smithogilvyi</name>
    <dbReference type="NCBI Taxonomy" id="1191159"/>
    <lineage>
        <taxon>Eukaryota</taxon>
        <taxon>Fungi</taxon>
        <taxon>Dikarya</taxon>
        <taxon>Ascomycota</taxon>
        <taxon>Pezizomycotina</taxon>
        <taxon>Sordariomycetes</taxon>
        <taxon>Sordariomycetidae</taxon>
        <taxon>Diaporthales</taxon>
        <taxon>Gnomoniaceae</taxon>
        <taxon>Gnomoniopsis</taxon>
    </lineage>
</organism>
<comment type="caution">
    <text evidence="2">The sequence shown here is derived from an EMBL/GenBank/DDBJ whole genome shotgun (WGS) entry which is preliminary data.</text>
</comment>
<feature type="compositionally biased region" description="Low complexity" evidence="1">
    <location>
        <begin position="144"/>
        <end position="161"/>
    </location>
</feature>
<accession>A0A9W8YJD0</accession>
<feature type="compositionally biased region" description="Low complexity" evidence="1">
    <location>
        <begin position="435"/>
        <end position="446"/>
    </location>
</feature>
<feature type="compositionally biased region" description="Polar residues" evidence="1">
    <location>
        <begin position="244"/>
        <end position="256"/>
    </location>
</feature>
<feature type="region of interest" description="Disordered" evidence="1">
    <location>
        <begin position="424"/>
        <end position="463"/>
    </location>
</feature>
<dbReference type="OrthoDB" id="2530523at2759"/>
<protein>
    <submittedName>
        <fullName evidence="2">Uncharacterized protein</fullName>
    </submittedName>
</protein>
<keyword evidence="3" id="KW-1185">Reference proteome</keyword>
<feature type="compositionally biased region" description="Pro residues" evidence="1">
    <location>
        <begin position="212"/>
        <end position="221"/>
    </location>
</feature>
<feature type="compositionally biased region" description="Polar residues" evidence="1">
    <location>
        <begin position="222"/>
        <end position="233"/>
    </location>
</feature>
<sequence>MYSPAYGYGNAAGQPHNGAPQGQNPQMQPGPGPNQPQQQMMYNQQYPMGPGGGAFPGGPNPGAMMPGGTGPAGMMQNTAMPQMPANGQMGYQPPFTSSPYGPNVPSTAAASQGQFDAQGQFIPNYMMATGGGAYPGNTAGMTPQQQQQMMMQRMQHAQQNQGGMGPHSQQRQFPGPQGTPNQGKQSQFGTPQQHMSAGGTPQQQQQQQPHQPHQPPTPAPPSANSVTTPQTPTFPMMGQGLAVNGSSTPASPGTQAKDQERFSLLLDINTELLYEAMCLKHELSEIKKEIANSTSPEQHEEKKKEEAAFNLDFTHVSRRLQANLSYLANLTSNKIDAVRQPAPMYLSNPPLNLNLKLRPMMATSDSEKIDGGADREERDKIIKELYQKLHALFPGLDPNKEPVYTPVSKAGGPNPGMEAFNAQRMASMGAQMQGSSAPSPVSSAHHTTPQMATMPGPPSTMSA</sequence>
<proteinExistence type="predicted"/>
<feature type="region of interest" description="Disordered" evidence="1">
    <location>
        <begin position="1"/>
        <end position="101"/>
    </location>
</feature>
<evidence type="ECO:0000256" key="1">
    <source>
        <dbReference type="SAM" id="MobiDB-lite"/>
    </source>
</evidence>